<sequence>MTLNSVRESLRVGHKQVVANDLDLGTEFSRDGLPTGPVVFRQRVFDGNQRVSGNEFRVIRDEFTRTEFAALETVRPVLEELGRSDVKSECDVFAWRETSLSDCAHE</sequence>
<proteinExistence type="predicted"/>
<name>A0A6J7E7L6_9ZZZZ</name>
<gene>
    <name evidence="1" type="ORF">UFOPK3364_01077</name>
</gene>
<evidence type="ECO:0000313" key="1">
    <source>
        <dbReference type="EMBL" id="CAB4877120.1"/>
    </source>
</evidence>
<dbReference type="EMBL" id="CAFBLO010000135">
    <property type="protein sequence ID" value="CAB4877120.1"/>
    <property type="molecule type" value="Genomic_DNA"/>
</dbReference>
<accession>A0A6J7E7L6</accession>
<organism evidence="1">
    <name type="scientific">freshwater metagenome</name>
    <dbReference type="NCBI Taxonomy" id="449393"/>
    <lineage>
        <taxon>unclassified sequences</taxon>
        <taxon>metagenomes</taxon>
        <taxon>ecological metagenomes</taxon>
    </lineage>
</organism>
<protein>
    <submittedName>
        <fullName evidence="1">Unannotated protein</fullName>
    </submittedName>
</protein>
<reference evidence="1" key="1">
    <citation type="submission" date="2020-05" db="EMBL/GenBank/DDBJ databases">
        <authorList>
            <person name="Chiriac C."/>
            <person name="Salcher M."/>
            <person name="Ghai R."/>
            <person name="Kavagutti S V."/>
        </authorList>
    </citation>
    <scope>NUCLEOTIDE SEQUENCE</scope>
</reference>
<dbReference type="AlphaFoldDB" id="A0A6J7E7L6"/>